<keyword evidence="1" id="KW-0472">Membrane</keyword>
<gene>
    <name evidence="2" type="ORF">g.13078</name>
</gene>
<name>A0A1B6C998_9HEMI</name>
<dbReference type="EMBL" id="GEDC01027488">
    <property type="protein sequence ID" value="JAS09810.1"/>
    <property type="molecule type" value="Transcribed_RNA"/>
</dbReference>
<feature type="transmembrane region" description="Helical" evidence="1">
    <location>
        <begin position="20"/>
        <end position="53"/>
    </location>
</feature>
<proteinExistence type="predicted"/>
<evidence type="ECO:0000313" key="2">
    <source>
        <dbReference type="EMBL" id="JAS09810.1"/>
    </source>
</evidence>
<evidence type="ECO:0000256" key="1">
    <source>
        <dbReference type="SAM" id="Phobius"/>
    </source>
</evidence>
<dbReference type="AlphaFoldDB" id="A0A1B6C998"/>
<protein>
    <submittedName>
        <fullName evidence="2">Uncharacterized protein</fullName>
    </submittedName>
</protein>
<sequence>MEKTDVKKPLIKKDIQEKEIRNLFFSYLLTLLITIIVILILAVTLLVVKLYIYPDKYQQCEIFGEKKNESIYEPRCHALGENTENNVYLIKVTKNLTEKEACALESVLRLSMDKNVYVIDLNYLTKNTTKGFDYIRYLKNLYSNLNTLRINREEFLKGTGFEDIVNWNSSAKFGIKLFSIYKLGGIVLPLDLILLNRNIFNSHNVIVDEHIVKSHQKCNSFIAYLLKASQNGTINFKNPSVKKLIAESRCKFCHNTTNNCTNLKTLSSDKICNQVGEKCNFLKIIDLNKLPLNTLQNDVIKYCRQVVKMYLLSALTKKEVEDDLGKVGLDIVKSRSQNCICNTSLLL</sequence>
<reference evidence="2" key="1">
    <citation type="submission" date="2015-12" db="EMBL/GenBank/DDBJ databases">
        <title>De novo transcriptome assembly of four potential Pierce s Disease insect vectors from Arizona vineyards.</title>
        <authorList>
            <person name="Tassone E.E."/>
        </authorList>
    </citation>
    <scope>NUCLEOTIDE SEQUENCE</scope>
</reference>
<keyword evidence="1" id="KW-1133">Transmembrane helix</keyword>
<accession>A0A1B6C998</accession>
<organism evidence="2">
    <name type="scientific">Clastoptera arizonana</name>
    <name type="common">Arizona spittle bug</name>
    <dbReference type="NCBI Taxonomy" id="38151"/>
    <lineage>
        <taxon>Eukaryota</taxon>
        <taxon>Metazoa</taxon>
        <taxon>Ecdysozoa</taxon>
        <taxon>Arthropoda</taxon>
        <taxon>Hexapoda</taxon>
        <taxon>Insecta</taxon>
        <taxon>Pterygota</taxon>
        <taxon>Neoptera</taxon>
        <taxon>Paraneoptera</taxon>
        <taxon>Hemiptera</taxon>
        <taxon>Auchenorrhyncha</taxon>
        <taxon>Cercopoidea</taxon>
        <taxon>Clastopteridae</taxon>
        <taxon>Clastoptera</taxon>
    </lineage>
</organism>
<keyword evidence="1" id="KW-0812">Transmembrane</keyword>